<proteinExistence type="predicted"/>
<gene>
    <name evidence="2" type="ORF">B5F14_00595</name>
</gene>
<dbReference type="RefSeq" id="WP_087157998.1">
    <property type="nucleotide sequence ID" value="NZ_CALHAA010000026.1"/>
</dbReference>
<keyword evidence="3" id="KW-1185">Reference proteome</keyword>
<evidence type="ECO:0000313" key="3">
    <source>
        <dbReference type="Proteomes" id="UP000195447"/>
    </source>
</evidence>
<dbReference type="Pfam" id="PF01381">
    <property type="entry name" value="HTH_3"/>
    <property type="match status" value="1"/>
</dbReference>
<dbReference type="CDD" id="cd00093">
    <property type="entry name" value="HTH_XRE"/>
    <property type="match status" value="1"/>
</dbReference>
<dbReference type="AlphaFoldDB" id="A0A1Y3VF74"/>
<dbReference type="Proteomes" id="UP000195447">
    <property type="component" value="Unassembled WGS sequence"/>
</dbReference>
<protein>
    <submittedName>
        <fullName evidence="2">Transcriptional regulator</fullName>
    </submittedName>
</protein>
<dbReference type="EMBL" id="NFKM01000001">
    <property type="protein sequence ID" value="OUP61919.1"/>
    <property type="molecule type" value="Genomic_DNA"/>
</dbReference>
<dbReference type="InterPro" id="IPR001387">
    <property type="entry name" value="Cro/C1-type_HTH"/>
</dbReference>
<reference evidence="3" key="1">
    <citation type="submission" date="2017-04" db="EMBL/GenBank/DDBJ databases">
        <title>Function of individual gut microbiota members based on whole genome sequencing of pure cultures obtained from chicken caecum.</title>
        <authorList>
            <person name="Medvecky M."/>
            <person name="Cejkova D."/>
            <person name="Polansky O."/>
            <person name="Karasova D."/>
            <person name="Kubasova T."/>
            <person name="Cizek A."/>
            <person name="Rychlik I."/>
        </authorList>
    </citation>
    <scope>NUCLEOTIDE SEQUENCE [LARGE SCALE GENOMIC DNA]</scope>
    <source>
        <strain evidence="3">An178</strain>
    </source>
</reference>
<feature type="domain" description="HTH cro/C1-type" evidence="1">
    <location>
        <begin position="14"/>
        <end position="69"/>
    </location>
</feature>
<accession>A0A1Y3VF74</accession>
<sequence>MYPRVDKIETGKRIRSLMKVRGLKPTDVQDKLSLCCVQTVYKWMRGESIPSIDILYSLCALLRVNMDSLLVGNKEQIVLENMNRGL</sequence>
<dbReference type="SUPFAM" id="SSF47413">
    <property type="entry name" value="lambda repressor-like DNA-binding domains"/>
    <property type="match status" value="1"/>
</dbReference>
<dbReference type="InterPro" id="IPR010982">
    <property type="entry name" value="Lambda_DNA-bd_dom_sf"/>
</dbReference>
<dbReference type="PROSITE" id="PS50943">
    <property type="entry name" value="HTH_CROC1"/>
    <property type="match status" value="1"/>
</dbReference>
<organism evidence="2 3">
    <name type="scientific">Faecalitalea cylindroides</name>
    <dbReference type="NCBI Taxonomy" id="39483"/>
    <lineage>
        <taxon>Bacteria</taxon>
        <taxon>Bacillati</taxon>
        <taxon>Bacillota</taxon>
        <taxon>Erysipelotrichia</taxon>
        <taxon>Erysipelotrichales</taxon>
        <taxon>Erysipelotrichaceae</taxon>
        <taxon>Faecalitalea</taxon>
    </lineage>
</organism>
<name>A0A1Y3VF74_9FIRM</name>
<dbReference type="Gene3D" id="1.10.260.40">
    <property type="entry name" value="lambda repressor-like DNA-binding domains"/>
    <property type="match status" value="1"/>
</dbReference>
<evidence type="ECO:0000313" key="2">
    <source>
        <dbReference type="EMBL" id="OUP61919.1"/>
    </source>
</evidence>
<dbReference type="GO" id="GO:0003677">
    <property type="term" value="F:DNA binding"/>
    <property type="evidence" value="ECO:0007669"/>
    <property type="project" value="InterPro"/>
</dbReference>
<comment type="caution">
    <text evidence="2">The sequence shown here is derived from an EMBL/GenBank/DDBJ whole genome shotgun (WGS) entry which is preliminary data.</text>
</comment>
<evidence type="ECO:0000259" key="1">
    <source>
        <dbReference type="PROSITE" id="PS50943"/>
    </source>
</evidence>